<evidence type="ECO:0000313" key="5">
    <source>
        <dbReference type="Proteomes" id="UP001165342"/>
    </source>
</evidence>
<keyword evidence="1" id="KW-0732">Signal</keyword>
<dbReference type="Gene3D" id="3.30.1950.10">
    <property type="entry name" value="wza like domain"/>
    <property type="match status" value="1"/>
</dbReference>
<feature type="domain" description="Soluble ligand binding" evidence="3">
    <location>
        <begin position="93"/>
        <end position="143"/>
    </location>
</feature>
<evidence type="ECO:0000259" key="2">
    <source>
        <dbReference type="Pfam" id="PF02563"/>
    </source>
</evidence>
<reference evidence="4" key="1">
    <citation type="submission" date="2022-05" db="EMBL/GenBank/DDBJ databases">
        <authorList>
            <person name="Jo J.-H."/>
            <person name="Im W.-T."/>
        </authorList>
    </citation>
    <scope>NUCLEOTIDE SEQUENCE</scope>
    <source>
        <strain evidence="4">SE220</strain>
    </source>
</reference>
<protein>
    <submittedName>
        <fullName evidence="4">Polysaccharide export protein</fullName>
    </submittedName>
</protein>
<evidence type="ECO:0000259" key="3">
    <source>
        <dbReference type="Pfam" id="PF10531"/>
    </source>
</evidence>
<dbReference type="PANTHER" id="PTHR33619:SF3">
    <property type="entry name" value="POLYSACCHARIDE EXPORT PROTEIN GFCE-RELATED"/>
    <property type="match status" value="1"/>
</dbReference>
<proteinExistence type="predicted"/>
<dbReference type="InterPro" id="IPR019554">
    <property type="entry name" value="Soluble_ligand-bd"/>
</dbReference>
<evidence type="ECO:0000256" key="1">
    <source>
        <dbReference type="ARBA" id="ARBA00022729"/>
    </source>
</evidence>
<dbReference type="Pfam" id="PF10531">
    <property type="entry name" value="SLBB"/>
    <property type="match status" value="1"/>
</dbReference>
<keyword evidence="5" id="KW-1185">Reference proteome</keyword>
<dbReference type="Proteomes" id="UP001165342">
    <property type="component" value="Unassembled WGS sequence"/>
</dbReference>
<organism evidence="4 5">
    <name type="scientific">Sphingomonas hankyongi</name>
    <dbReference type="NCBI Taxonomy" id="2908209"/>
    <lineage>
        <taxon>Bacteria</taxon>
        <taxon>Pseudomonadati</taxon>
        <taxon>Pseudomonadota</taxon>
        <taxon>Alphaproteobacteria</taxon>
        <taxon>Sphingomonadales</taxon>
        <taxon>Sphingomonadaceae</taxon>
        <taxon>Sphingomonas</taxon>
    </lineage>
</organism>
<accession>A0ABT0S0G2</accession>
<dbReference type="RefSeq" id="WP_249830851.1">
    <property type="nucleotide sequence ID" value="NZ_JAMGBE010000002.1"/>
</dbReference>
<dbReference type="PANTHER" id="PTHR33619">
    <property type="entry name" value="POLYSACCHARIDE EXPORT PROTEIN GFCE-RELATED"/>
    <property type="match status" value="1"/>
</dbReference>
<dbReference type="Pfam" id="PF02563">
    <property type="entry name" value="Poly_export"/>
    <property type="match status" value="1"/>
</dbReference>
<evidence type="ECO:0000313" key="4">
    <source>
        <dbReference type="EMBL" id="MCL6729345.1"/>
    </source>
</evidence>
<feature type="domain" description="Polysaccharide export protein N-terminal" evidence="2">
    <location>
        <begin position="12"/>
        <end position="86"/>
    </location>
</feature>
<gene>
    <name evidence="4" type="ORF">LZ538_04640</name>
</gene>
<dbReference type="Gene3D" id="3.10.560.10">
    <property type="entry name" value="Outer membrane lipoprotein wza domain like"/>
    <property type="match status" value="1"/>
</dbReference>
<dbReference type="InterPro" id="IPR003715">
    <property type="entry name" value="Poly_export_N"/>
</dbReference>
<dbReference type="EMBL" id="JAMGBE010000002">
    <property type="protein sequence ID" value="MCL6729345.1"/>
    <property type="molecule type" value="Genomic_DNA"/>
</dbReference>
<sequence length="196" mass="20774">MPAPDAPTVAPLESDYRIAPLDKLAIKVLKMDDLTGEYNVDLAGNISLPLIGEVRAVNLTTAQLDSELTAKLGEKYLENPDVSVGIKESTSRVVTVDGAVREPGAFPTIGPTSLMRAVASAKGITEDANPHRVAVFRTVNGQRQGAAFDLVAIRRGQSPDPQLYAGDIVVVDGSSIRQAYKQILGTIPLLAIFGPL</sequence>
<name>A0ABT0S0G2_9SPHN</name>
<dbReference type="InterPro" id="IPR049712">
    <property type="entry name" value="Poly_export"/>
</dbReference>
<comment type="caution">
    <text evidence="4">The sequence shown here is derived from an EMBL/GenBank/DDBJ whole genome shotgun (WGS) entry which is preliminary data.</text>
</comment>